<keyword evidence="5" id="KW-0699">rRNA-binding</keyword>
<dbReference type="Gene3D" id="2.40.50.140">
    <property type="entry name" value="Nucleic acid-binding proteins"/>
    <property type="match status" value="1"/>
</dbReference>
<dbReference type="Pfam" id="PF00366">
    <property type="entry name" value="Ribosomal_S17"/>
    <property type="match status" value="1"/>
</dbReference>
<keyword evidence="3 4" id="KW-0687">Ribonucleoprotein</keyword>
<name>A0A955L2B9_9BACT</name>
<evidence type="ECO:0000313" key="6">
    <source>
        <dbReference type="EMBL" id="MCA9381637.1"/>
    </source>
</evidence>
<dbReference type="GO" id="GO:0019843">
    <property type="term" value="F:rRNA binding"/>
    <property type="evidence" value="ECO:0007669"/>
    <property type="project" value="UniProtKB-KW"/>
</dbReference>
<evidence type="ECO:0000313" key="7">
    <source>
        <dbReference type="Proteomes" id="UP000775877"/>
    </source>
</evidence>
<dbReference type="CDD" id="cd00364">
    <property type="entry name" value="Ribosomal_uS17"/>
    <property type="match status" value="1"/>
</dbReference>
<comment type="similarity">
    <text evidence="1 4">Belongs to the universal ribosomal protein uS17 family.</text>
</comment>
<proteinExistence type="inferred from homology"/>
<evidence type="ECO:0000256" key="1">
    <source>
        <dbReference type="ARBA" id="ARBA00010254"/>
    </source>
</evidence>
<dbReference type="InterPro" id="IPR019979">
    <property type="entry name" value="Ribosomal_uS17_CS"/>
</dbReference>
<evidence type="ECO:0000256" key="4">
    <source>
        <dbReference type="RuleBase" id="RU003872"/>
    </source>
</evidence>
<dbReference type="PRINTS" id="PR00973">
    <property type="entry name" value="RIBOSOMALS17"/>
</dbReference>
<comment type="function">
    <text evidence="5">One of the primary rRNA binding proteins, it binds specifically to the 5'-end of 16S ribosomal.</text>
</comment>
<gene>
    <name evidence="6" type="ORF">KC678_05205</name>
</gene>
<reference evidence="6" key="1">
    <citation type="submission" date="2020-04" db="EMBL/GenBank/DDBJ databases">
        <authorList>
            <person name="Zhang T."/>
        </authorList>
    </citation>
    <scope>NUCLEOTIDE SEQUENCE</scope>
    <source>
        <strain evidence="6">HKST-UBA13</strain>
    </source>
</reference>
<dbReference type="GO" id="GO:0003735">
    <property type="term" value="F:structural constituent of ribosome"/>
    <property type="evidence" value="ECO:0007669"/>
    <property type="project" value="InterPro"/>
</dbReference>
<keyword evidence="5" id="KW-0694">RNA-binding</keyword>
<dbReference type="SUPFAM" id="SSF50249">
    <property type="entry name" value="Nucleic acid-binding proteins"/>
    <property type="match status" value="1"/>
</dbReference>
<evidence type="ECO:0000256" key="3">
    <source>
        <dbReference type="ARBA" id="ARBA00023274"/>
    </source>
</evidence>
<dbReference type="InterPro" id="IPR012340">
    <property type="entry name" value="NA-bd_OB-fold"/>
</dbReference>
<dbReference type="GO" id="GO:0022627">
    <property type="term" value="C:cytosolic small ribosomal subunit"/>
    <property type="evidence" value="ECO:0007669"/>
    <property type="project" value="TreeGrafter"/>
</dbReference>
<dbReference type="GO" id="GO:0006412">
    <property type="term" value="P:translation"/>
    <property type="evidence" value="ECO:0007669"/>
    <property type="project" value="InterPro"/>
</dbReference>
<sequence length="93" mass="10591">MAKENKATKKESMKRMMDAIVVSVLDTKTAKVRVETKFAHPKYGKIIKSHKSYLVNKSDDMELVAGDAVTIGEIRPLSRKKTWEVINKVENKK</sequence>
<keyword evidence="2 4" id="KW-0689">Ribosomal protein</keyword>
<dbReference type="PANTHER" id="PTHR10744">
    <property type="entry name" value="40S RIBOSOMAL PROTEIN S11 FAMILY MEMBER"/>
    <property type="match status" value="1"/>
</dbReference>
<evidence type="ECO:0000256" key="2">
    <source>
        <dbReference type="ARBA" id="ARBA00022980"/>
    </source>
</evidence>
<dbReference type="PANTHER" id="PTHR10744:SF1">
    <property type="entry name" value="SMALL RIBOSOMAL SUBUNIT PROTEIN US17M"/>
    <property type="match status" value="1"/>
</dbReference>
<organism evidence="6 7">
    <name type="scientific">Candidatus Dojkabacteria bacterium</name>
    <dbReference type="NCBI Taxonomy" id="2099670"/>
    <lineage>
        <taxon>Bacteria</taxon>
        <taxon>Candidatus Dojkabacteria</taxon>
    </lineage>
</organism>
<dbReference type="AlphaFoldDB" id="A0A955L2B9"/>
<evidence type="ECO:0000256" key="5">
    <source>
        <dbReference type="RuleBase" id="RU003873"/>
    </source>
</evidence>
<protein>
    <recommendedName>
        <fullName evidence="5">30S ribosomal protein S17</fullName>
    </recommendedName>
</protein>
<accession>A0A955L2B9</accession>
<dbReference type="InterPro" id="IPR000266">
    <property type="entry name" value="Ribosomal_uS17"/>
</dbReference>
<comment type="caution">
    <text evidence="6">The sequence shown here is derived from an EMBL/GenBank/DDBJ whole genome shotgun (WGS) entry which is preliminary data.</text>
</comment>
<reference evidence="6" key="2">
    <citation type="journal article" date="2021" name="Microbiome">
        <title>Successional dynamics and alternative stable states in a saline activated sludge microbial community over 9 years.</title>
        <authorList>
            <person name="Wang Y."/>
            <person name="Ye J."/>
            <person name="Ju F."/>
            <person name="Liu L."/>
            <person name="Boyd J.A."/>
            <person name="Deng Y."/>
            <person name="Parks D.H."/>
            <person name="Jiang X."/>
            <person name="Yin X."/>
            <person name="Woodcroft B.J."/>
            <person name="Tyson G.W."/>
            <person name="Hugenholtz P."/>
            <person name="Polz M.F."/>
            <person name="Zhang T."/>
        </authorList>
    </citation>
    <scope>NUCLEOTIDE SEQUENCE</scope>
    <source>
        <strain evidence="6">HKST-UBA13</strain>
    </source>
</reference>
<dbReference type="EMBL" id="JAGQLJ010000147">
    <property type="protein sequence ID" value="MCA9381637.1"/>
    <property type="molecule type" value="Genomic_DNA"/>
</dbReference>
<dbReference type="PROSITE" id="PS00056">
    <property type="entry name" value="RIBOSOMAL_S17"/>
    <property type="match status" value="1"/>
</dbReference>
<dbReference type="Proteomes" id="UP000775877">
    <property type="component" value="Unassembled WGS sequence"/>
</dbReference>